<evidence type="ECO:0000256" key="1">
    <source>
        <dbReference type="ARBA" id="ARBA00022729"/>
    </source>
</evidence>
<keyword evidence="4" id="KW-1185">Reference proteome</keyword>
<gene>
    <name evidence="3" type="ORF">ACFO5O_08995</name>
</gene>
<evidence type="ECO:0000313" key="4">
    <source>
        <dbReference type="Proteomes" id="UP001595953"/>
    </source>
</evidence>
<proteinExistence type="predicted"/>
<accession>A0ABV9N6H2</accession>
<evidence type="ECO:0000313" key="3">
    <source>
        <dbReference type="EMBL" id="MFC4722458.1"/>
    </source>
</evidence>
<dbReference type="InterPro" id="IPR011519">
    <property type="entry name" value="UnbV_ASPIC"/>
</dbReference>
<dbReference type="RefSeq" id="WP_387962982.1">
    <property type="nucleotide sequence ID" value="NZ_JBHSGP010000014.1"/>
</dbReference>
<dbReference type="PANTHER" id="PTHR16026:SF0">
    <property type="entry name" value="CARTILAGE ACIDIC PROTEIN 1"/>
    <property type="match status" value="1"/>
</dbReference>
<dbReference type="PANTHER" id="PTHR16026">
    <property type="entry name" value="CARTILAGE ACIDIC PROTEIN 1"/>
    <property type="match status" value="1"/>
</dbReference>
<feature type="domain" description="ASPIC/UnbV" evidence="2">
    <location>
        <begin position="526"/>
        <end position="590"/>
    </location>
</feature>
<organism evidence="3 4">
    <name type="scientific">Geojedonia litorea</name>
    <dbReference type="NCBI Taxonomy" id="1268269"/>
    <lineage>
        <taxon>Bacteria</taxon>
        <taxon>Pseudomonadati</taxon>
        <taxon>Bacteroidota</taxon>
        <taxon>Flavobacteriia</taxon>
        <taxon>Flavobacteriales</taxon>
        <taxon>Flavobacteriaceae</taxon>
        <taxon>Geojedonia</taxon>
    </lineage>
</organism>
<reference evidence="4" key="1">
    <citation type="journal article" date="2019" name="Int. J. Syst. Evol. Microbiol.">
        <title>The Global Catalogue of Microorganisms (GCM) 10K type strain sequencing project: providing services to taxonomists for standard genome sequencing and annotation.</title>
        <authorList>
            <consortium name="The Broad Institute Genomics Platform"/>
            <consortium name="The Broad Institute Genome Sequencing Center for Infectious Disease"/>
            <person name="Wu L."/>
            <person name="Ma J."/>
        </authorList>
    </citation>
    <scope>NUCLEOTIDE SEQUENCE [LARGE SCALE GENOMIC DNA]</scope>
    <source>
        <strain evidence="4">CCUG 63682</strain>
    </source>
</reference>
<dbReference type="InterPro" id="IPR013517">
    <property type="entry name" value="FG-GAP"/>
</dbReference>
<dbReference type="Gene3D" id="2.130.10.130">
    <property type="entry name" value="Integrin alpha, N-terminal"/>
    <property type="match status" value="3"/>
</dbReference>
<sequence length="1079" mass="121268">MIKNIGFVFLLALGVNCSKDKKAEVITEPSVFNEVPSNQSGIEFSNDLIDNGELNIIEYLYYYNGGGVALGDINNDGLDDIYLSANQKPDKLYLNLGGLKFKDISSSAGISQNNTWSTGVTMVDINNDGLLDIYVCKVGNYKGLKAKNELYINQGNETFKEEAHTYGLDFSGFSTQAAFFDYDQDGDMDMYLLNHSVHSPYSYGNAELRLKTDSLAGDILFENKIVTGETKFVDVTKQAGIYNSALGYGLAIAVSDINNDGFMDIYVGNDFHENDYLYINNGNKTFTESSADYFNHTSRFTMGVDVADINNNSKLDLVTLDMMPNQSAIFLKSGGEDSDKVNEIKKAFGYQQQYARNHLQINNGNYFSDAALISETHATDWSWAPLIFDYNNDGLNDIYITNGIYKRPNDLDYINYLSNLDFAKYTKTYQDSLEAKLINTMPTLSIPNVLFENEGDLKFNSIKVTQNTKGTYSNGAAYSDLDNDGDLDLVVNNINEKVSILENKTPKHNYMTLDLFGDNNSLNTTGAKVYLYAANKVFYKEQTTVRGFLSSSTRKVHFGLGDIARIDSLTVVWNDATQTTKRDIIINSQLQISKENTSKVLYKPQSKKEFSLFDYEHKEDTYLDYERDALMPENLSTEGPSMVQADFNNDGLLDLFIGGARNQAPVLYIQDKQGQFKIKSTAIFEQDKIYEDVDAIAFDIDNDGDLDIYALSGGNDYKEGDPMLEDRVYINDGKANFIKLDAKLLMTNGGSVSSYDFNADGFDDLFIGNRSIPGAYGLSPYSFILKNTGNNNFEIVERKRYGMITDSKWVDFENDGKIELVLAGDWMPITILSYNLSGKFENKTEQYGLDKTNGMWNVIHVSDINGDGQLDIIGGNTGLNFKWKASVNKPVIMYLDDFDANEKLDQLIFYDFFGTYVPFASKDKLVQQIPSLKKKFLSYNTFSNVEKISDLVIKNENDILETKYIYELRSMSYINNHGKFTPKALPKQVQMSTIEDVYYENNMLVYTGNYYGFVTELGESSSNSGGIISPLDNQSFNSFNVLNLPKDISGRKLVKLNENTFLVITNNGKSLLVNPKNIE</sequence>
<dbReference type="Pfam" id="PF13517">
    <property type="entry name" value="FG-GAP_3"/>
    <property type="match status" value="5"/>
</dbReference>
<comment type="caution">
    <text evidence="3">The sequence shown here is derived from an EMBL/GenBank/DDBJ whole genome shotgun (WGS) entry which is preliminary data.</text>
</comment>
<dbReference type="Proteomes" id="UP001595953">
    <property type="component" value="Unassembled WGS sequence"/>
</dbReference>
<dbReference type="EMBL" id="JBHSGP010000014">
    <property type="protein sequence ID" value="MFC4722458.1"/>
    <property type="molecule type" value="Genomic_DNA"/>
</dbReference>
<protein>
    <submittedName>
        <fullName evidence="3">VCBS repeat-containing protein</fullName>
    </submittedName>
</protein>
<name>A0ABV9N6H2_9FLAO</name>
<dbReference type="InterPro" id="IPR027039">
    <property type="entry name" value="Crtac1"/>
</dbReference>
<keyword evidence="1" id="KW-0732">Signal</keyword>
<dbReference type="InterPro" id="IPR028994">
    <property type="entry name" value="Integrin_alpha_N"/>
</dbReference>
<evidence type="ECO:0000259" key="2">
    <source>
        <dbReference type="Pfam" id="PF07593"/>
    </source>
</evidence>
<dbReference type="SUPFAM" id="SSF69318">
    <property type="entry name" value="Integrin alpha N-terminal domain"/>
    <property type="match status" value="2"/>
</dbReference>
<dbReference type="Pfam" id="PF07593">
    <property type="entry name" value="UnbV_ASPIC"/>
    <property type="match status" value="1"/>
</dbReference>